<gene>
    <name evidence="4" type="ORF">ABXS05_13110</name>
</gene>
<dbReference type="Proteomes" id="UP001555786">
    <property type="component" value="Unassembled WGS sequence"/>
</dbReference>
<evidence type="ECO:0000256" key="1">
    <source>
        <dbReference type="ARBA" id="ARBA00023002"/>
    </source>
</evidence>
<dbReference type="InterPro" id="IPR036291">
    <property type="entry name" value="NAD(P)-bd_dom_sf"/>
</dbReference>
<dbReference type="InterPro" id="IPR050463">
    <property type="entry name" value="Gfo/Idh/MocA_oxidrdct_glycsds"/>
</dbReference>
<evidence type="ECO:0000313" key="5">
    <source>
        <dbReference type="Proteomes" id="UP001555786"/>
    </source>
</evidence>
<dbReference type="SUPFAM" id="SSF51735">
    <property type="entry name" value="NAD(P)-binding Rossmann-fold domains"/>
    <property type="match status" value="1"/>
</dbReference>
<comment type="caution">
    <text evidence="4">The sequence shown here is derived from an EMBL/GenBank/DDBJ whole genome shotgun (WGS) entry which is preliminary data.</text>
</comment>
<feature type="domain" description="GFO/IDH/MocA-like oxidoreductase" evidence="3">
    <location>
        <begin position="143"/>
        <end position="264"/>
    </location>
</feature>
<dbReference type="SUPFAM" id="SSF55347">
    <property type="entry name" value="Glyceraldehyde-3-phosphate dehydrogenase-like, C-terminal domain"/>
    <property type="match status" value="1"/>
</dbReference>
<name>A0ABV3PLF2_9HYPH</name>
<organism evidence="4 5">
    <name type="scientific">Labrys neptuniae</name>
    <dbReference type="NCBI Taxonomy" id="376174"/>
    <lineage>
        <taxon>Bacteria</taxon>
        <taxon>Pseudomonadati</taxon>
        <taxon>Pseudomonadota</taxon>
        <taxon>Alphaproteobacteria</taxon>
        <taxon>Hyphomicrobiales</taxon>
        <taxon>Xanthobacteraceae</taxon>
        <taxon>Labrys</taxon>
    </lineage>
</organism>
<dbReference type="RefSeq" id="WP_367624196.1">
    <property type="nucleotide sequence ID" value="NZ_JBFNQD010000003.1"/>
</dbReference>
<sequence length="347" mass="36473">MAQPASGKSVAASKRGLRWGIVGATTIAREWMIGAIRETGGEVVSVMSSDAERGKAYAKANGIPHSTRSLATLLAKDIDAVYIATTNEKHKAQTLAAAKAGIHVLCEKPLALKLSDAHRMVAACKEAGVVMATNHHLRNAAAFRAMRDAVASGKIGKPLFARVFHAVYLPPHLQGWRIKDAKAGSGVVMDITVHDADTLRFVLGEEPVAATAFTQHGGMGGAGIEDGVMGVVRFESGLLAQFHDAFTTAYAKTGFEVHGSEGSLIGTDCMTQKPVGEVVLRNASGEHKLPFEPENLYVRSVANFQNAVRGKGTPSATGEDGIRSMALALAVLKSAKTGREVAVEPGL</sequence>
<dbReference type="InterPro" id="IPR000683">
    <property type="entry name" value="Gfo/Idh/MocA-like_OxRdtase_N"/>
</dbReference>
<dbReference type="InterPro" id="IPR055170">
    <property type="entry name" value="GFO_IDH_MocA-like_dom"/>
</dbReference>
<dbReference type="PANTHER" id="PTHR43818">
    <property type="entry name" value="BCDNA.GH03377"/>
    <property type="match status" value="1"/>
</dbReference>
<dbReference type="PANTHER" id="PTHR43818:SF11">
    <property type="entry name" value="BCDNA.GH03377"/>
    <property type="match status" value="1"/>
</dbReference>
<dbReference type="Gene3D" id="3.30.360.10">
    <property type="entry name" value="Dihydrodipicolinate Reductase, domain 2"/>
    <property type="match status" value="1"/>
</dbReference>
<dbReference type="EMBL" id="JBFNQD010000003">
    <property type="protein sequence ID" value="MEW9306483.1"/>
    <property type="molecule type" value="Genomic_DNA"/>
</dbReference>
<dbReference type="Gene3D" id="3.40.50.720">
    <property type="entry name" value="NAD(P)-binding Rossmann-like Domain"/>
    <property type="match status" value="1"/>
</dbReference>
<keyword evidence="5" id="KW-1185">Reference proteome</keyword>
<evidence type="ECO:0000259" key="3">
    <source>
        <dbReference type="Pfam" id="PF22725"/>
    </source>
</evidence>
<protein>
    <submittedName>
        <fullName evidence="4">Gfo/Idh/MocA family oxidoreductase</fullName>
    </submittedName>
</protein>
<evidence type="ECO:0000259" key="2">
    <source>
        <dbReference type="Pfam" id="PF01408"/>
    </source>
</evidence>
<evidence type="ECO:0000313" key="4">
    <source>
        <dbReference type="EMBL" id="MEW9306483.1"/>
    </source>
</evidence>
<reference evidence="4 5" key="1">
    <citation type="submission" date="2024-07" db="EMBL/GenBank/DDBJ databases">
        <title>Description of Labrys sedimenti sp. nov., isolated from a diclofenac-degrading enrichment culture.</title>
        <authorList>
            <person name="Tancsics A."/>
            <person name="Csepanyi A."/>
        </authorList>
    </citation>
    <scope>NUCLEOTIDE SEQUENCE [LARGE SCALE GENOMIC DNA]</scope>
    <source>
        <strain evidence="4 5">LMG 23578</strain>
    </source>
</reference>
<proteinExistence type="predicted"/>
<accession>A0ABV3PLF2</accession>
<keyword evidence="1" id="KW-0560">Oxidoreductase</keyword>
<feature type="domain" description="Gfo/Idh/MocA-like oxidoreductase N-terminal" evidence="2">
    <location>
        <begin position="17"/>
        <end position="135"/>
    </location>
</feature>
<dbReference type="Pfam" id="PF01408">
    <property type="entry name" value="GFO_IDH_MocA"/>
    <property type="match status" value="1"/>
</dbReference>
<dbReference type="Pfam" id="PF22725">
    <property type="entry name" value="GFO_IDH_MocA_C3"/>
    <property type="match status" value="1"/>
</dbReference>